<sequence length="403" mass="44768">MSLINIANRDDPFYRYKMPRVVAKIEGRGNGIKTVIPNMTDIAKALARDPVYPTKFFGFELGAQSTIDLKNNKYIVNGAHDAGRLQDVMDKFIEKYVLCGKCGNPETDFIIKRDEIILRCKACGRDSFADKTHKCTSYIVKNPPADAKKGKKDKIAKGGPTPPDSPKPDSGPEDEEAEAGDDDELTRRIHAEASELPEANGSGHGDEDDDWAEDATPEAIAKRQAELGEAVAKLAIGGADDDDEDDSPLAELSAYVRGNPDATDDAIVEHAKELYLKDYKSLTVLPAALLHTATPEDIVKRISAKKALLKKLIRSEKGQKSVLGGFERLFKEVPELMPKVPIVFKWLYDEDLVDEEVFLSWGKKSSKKFVDKNTNKEIRAKAQPFLDWLQQAEEDESDEEDDE</sequence>
<dbReference type="InterPro" id="IPR002735">
    <property type="entry name" value="Transl_init_fac_IF2/IF5_dom"/>
</dbReference>
<dbReference type="FunFam" id="2.20.25.350:FF:000001">
    <property type="entry name" value="Eukaryotic translation initiation factor 5"/>
    <property type="match status" value="1"/>
</dbReference>
<dbReference type="GO" id="GO:0033290">
    <property type="term" value="C:eukaryotic 48S preinitiation complex"/>
    <property type="evidence" value="ECO:0007669"/>
    <property type="project" value="EnsemblFungi"/>
</dbReference>
<dbReference type="SMART" id="SM00515">
    <property type="entry name" value="eIF5C"/>
    <property type="match status" value="1"/>
</dbReference>
<dbReference type="SUPFAM" id="SSF100966">
    <property type="entry name" value="Translation initiation factor 2 beta, aIF2beta, N-terminal domain"/>
    <property type="match status" value="1"/>
</dbReference>
<keyword evidence="9" id="KW-1185">Reference proteome</keyword>
<dbReference type="Pfam" id="PF01873">
    <property type="entry name" value="eIF-5_eIF-2B"/>
    <property type="match status" value="1"/>
</dbReference>
<dbReference type="InterPro" id="IPR016190">
    <property type="entry name" value="Transl_init_fac_IF2/IF5_Zn-bd"/>
</dbReference>
<dbReference type="Gene3D" id="1.25.40.180">
    <property type="match status" value="1"/>
</dbReference>
<dbReference type="GO" id="GO:0001732">
    <property type="term" value="P:formation of cytoplasmic translation initiation complex"/>
    <property type="evidence" value="ECO:0007669"/>
    <property type="project" value="EnsemblFungi"/>
</dbReference>
<evidence type="ECO:0000256" key="3">
    <source>
        <dbReference type="ARBA" id="ARBA00022741"/>
    </source>
</evidence>
<dbReference type="SUPFAM" id="SSF48371">
    <property type="entry name" value="ARM repeat"/>
    <property type="match status" value="1"/>
</dbReference>
<keyword evidence="3" id="KW-0547">Nucleotide-binding</keyword>
<dbReference type="GO" id="GO:0003743">
    <property type="term" value="F:translation initiation factor activity"/>
    <property type="evidence" value="ECO:0007669"/>
    <property type="project" value="UniProtKB-KW"/>
</dbReference>
<evidence type="ECO:0000313" key="9">
    <source>
        <dbReference type="Proteomes" id="UP000070544"/>
    </source>
</evidence>
<dbReference type="Gene3D" id="3.30.30.170">
    <property type="match status" value="1"/>
</dbReference>
<dbReference type="OMA" id="YRYKMEK"/>
<reference evidence="8 9" key="1">
    <citation type="journal article" date="2015" name="Genome Biol. Evol.">
        <title>Phylogenomic analyses indicate that early fungi evolved digesting cell walls of algal ancestors of land plants.</title>
        <authorList>
            <person name="Chang Y."/>
            <person name="Wang S."/>
            <person name="Sekimoto S."/>
            <person name="Aerts A.L."/>
            <person name="Choi C."/>
            <person name="Clum A."/>
            <person name="LaButti K.M."/>
            <person name="Lindquist E.A."/>
            <person name="Yee Ngan C."/>
            <person name="Ohm R.A."/>
            <person name="Salamov A.A."/>
            <person name="Grigoriev I.V."/>
            <person name="Spatafora J.W."/>
            <person name="Berbee M.L."/>
        </authorList>
    </citation>
    <scope>NUCLEOTIDE SEQUENCE [LARGE SCALE GENOMIC DNA]</scope>
    <source>
        <strain evidence="8 9">JEL478</strain>
    </source>
</reference>
<dbReference type="PANTHER" id="PTHR23001">
    <property type="entry name" value="EUKARYOTIC TRANSLATION INITIATION FACTOR"/>
    <property type="match status" value="1"/>
</dbReference>
<dbReference type="GO" id="GO:0005829">
    <property type="term" value="C:cytosol"/>
    <property type="evidence" value="ECO:0007669"/>
    <property type="project" value="TreeGrafter"/>
</dbReference>
<dbReference type="InterPro" id="IPR016024">
    <property type="entry name" value="ARM-type_fold"/>
</dbReference>
<evidence type="ECO:0000256" key="5">
    <source>
        <dbReference type="ARBA" id="ARBA00023134"/>
    </source>
</evidence>
<dbReference type="EMBL" id="KQ965734">
    <property type="protein sequence ID" value="KXS20688.1"/>
    <property type="molecule type" value="Genomic_DNA"/>
</dbReference>
<feature type="region of interest" description="Disordered" evidence="6">
    <location>
        <begin position="142"/>
        <end position="185"/>
    </location>
</feature>
<gene>
    <name evidence="8" type="ORF">M427DRAFT_94179</name>
</gene>
<dbReference type="GO" id="GO:0043614">
    <property type="term" value="C:multi-eIF complex"/>
    <property type="evidence" value="ECO:0007669"/>
    <property type="project" value="EnsemblFungi"/>
</dbReference>
<feature type="compositionally biased region" description="Acidic residues" evidence="6">
    <location>
        <begin position="171"/>
        <end position="184"/>
    </location>
</feature>
<accession>A0A139AVE0</accession>
<protein>
    <recommendedName>
        <fullName evidence="7">W2 domain-containing protein</fullName>
    </recommendedName>
</protein>
<dbReference type="GO" id="GO:0045947">
    <property type="term" value="P:negative regulation of translational initiation"/>
    <property type="evidence" value="ECO:0007669"/>
    <property type="project" value="EnsemblFungi"/>
</dbReference>
<evidence type="ECO:0000256" key="6">
    <source>
        <dbReference type="SAM" id="MobiDB-lite"/>
    </source>
</evidence>
<dbReference type="AlphaFoldDB" id="A0A139AVE0"/>
<dbReference type="FunFam" id="3.30.30.170:FF:000002">
    <property type="entry name" value="Eukaryotic translation initiation factor 5"/>
    <property type="match status" value="1"/>
</dbReference>
<dbReference type="Pfam" id="PF02020">
    <property type="entry name" value="W2"/>
    <property type="match status" value="1"/>
</dbReference>
<keyword evidence="4" id="KW-0648">Protein biosynthesis</keyword>
<dbReference type="GO" id="GO:0005096">
    <property type="term" value="F:GTPase activator activity"/>
    <property type="evidence" value="ECO:0007669"/>
    <property type="project" value="EnsemblFungi"/>
</dbReference>
<evidence type="ECO:0000256" key="1">
    <source>
        <dbReference type="ARBA" id="ARBA00010397"/>
    </source>
</evidence>
<dbReference type="Gene3D" id="2.20.25.350">
    <property type="match status" value="1"/>
</dbReference>
<dbReference type="InterPro" id="IPR003307">
    <property type="entry name" value="W2_domain"/>
</dbReference>
<name>A0A139AVE0_GONPJ</name>
<dbReference type="PANTHER" id="PTHR23001:SF7">
    <property type="entry name" value="EUKARYOTIC TRANSLATION INITIATION FACTOR 5"/>
    <property type="match status" value="1"/>
</dbReference>
<evidence type="ECO:0000256" key="2">
    <source>
        <dbReference type="ARBA" id="ARBA00022540"/>
    </source>
</evidence>
<evidence type="ECO:0000256" key="4">
    <source>
        <dbReference type="ARBA" id="ARBA00022917"/>
    </source>
</evidence>
<dbReference type="InterPro" id="IPR045196">
    <property type="entry name" value="IF2/IF5"/>
</dbReference>
<dbReference type="SMART" id="SM00653">
    <property type="entry name" value="eIF2B_5"/>
    <property type="match status" value="1"/>
</dbReference>
<dbReference type="GO" id="GO:0042256">
    <property type="term" value="P:cytosolic ribosome assembly"/>
    <property type="evidence" value="ECO:0007669"/>
    <property type="project" value="EnsemblFungi"/>
</dbReference>
<dbReference type="PROSITE" id="PS51363">
    <property type="entry name" value="W2"/>
    <property type="match status" value="1"/>
</dbReference>
<feature type="region of interest" description="Disordered" evidence="6">
    <location>
        <begin position="193"/>
        <end position="212"/>
    </location>
</feature>
<dbReference type="SUPFAM" id="SSF75689">
    <property type="entry name" value="Zinc-binding domain of translation initiation factor 2 beta"/>
    <property type="match status" value="1"/>
</dbReference>
<evidence type="ECO:0000313" key="8">
    <source>
        <dbReference type="EMBL" id="KXS20688.1"/>
    </source>
</evidence>
<dbReference type="CDD" id="cd11561">
    <property type="entry name" value="W2_eIF5"/>
    <property type="match status" value="1"/>
</dbReference>
<dbReference type="STRING" id="1344416.A0A139AVE0"/>
<evidence type="ECO:0000259" key="7">
    <source>
        <dbReference type="PROSITE" id="PS51363"/>
    </source>
</evidence>
<dbReference type="GO" id="GO:0005092">
    <property type="term" value="F:GDP-dissociation inhibitor activity"/>
    <property type="evidence" value="ECO:0007669"/>
    <property type="project" value="EnsemblFungi"/>
</dbReference>
<dbReference type="GO" id="GO:0071074">
    <property type="term" value="F:eukaryotic initiation factor eIF2 binding"/>
    <property type="evidence" value="ECO:0007669"/>
    <property type="project" value="TreeGrafter"/>
</dbReference>
<keyword evidence="2" id="KW-0396">Initiation factor</keyword>
<feature type="domain" description="W2" evidence="7">
    <location>
        <begin position="242"/>
        <end position="399"/>
    </location>
</feature>
<organism evidence="8 9">
    <name type="scientific">Gonapodya prolifera (strain JEL478)</name>
    <name type="common">Monoblepharis prolifera</name>
    <dbReference type="NCBI Taxonomy" id="1344416"/>
    <lineage>
        <taxon>Eukaryota</taxon>
        <taxon>Fungi</taxon>
        <taxon>Fungi incertae sedis</taxon>
        <taxon>Chytridiomycota</taxon>
        <taxon>Chytridiomycota incertae sedis</taxon>
        <taxon>Monoblepharidomycetes</taxon>
        <taxon>Monoblepharidales</taxon>
        <taxon>Gonapodyaceae</taxon>
        <taxon>Gonapodya</taxon>
    </lineage>
</organism>
<proteinExistence type="inferred from homology"/>
<dbReference type="InterPro" id="IPR016189">
    <property type="entry name" value="Transl_init_fac_IF2/IF5_N"/>
</dbReference>
<dbReference type="Proteomes" id="UP000070544">
    <property type="component" value="Unassembled WGS sequence"/>
</dbReference>
<keyword evidence="5" id="KW-0342">GTP-binding</keyword>
<dbReference type="GO" id="GO:0005525">
    <property type="term" value="F:GTP binding"/>
    <property type="evidence" value="ECO:0007669"/>
    <property type="project" value="UniProtKB-KW"/>
</dbReference>
<dbReference type="OrthoDB" id="10250831at2759"/>
<comment type="similarity">
    <text evidence="1">Belongs to the eIF-2-beta/eIF-5 family.</text>
</comment>